<dbReference type="Proteomes" id="UP000051380">
    <property type="component" value="Unassembled WGS sequence"/>
</dbReference>
<dbReference type="RefSeq" id="WP_057030192.1">
    <property type="nucleotide sequence ID" value="NZ_LJYF01000048.1"/>
</dbReference>
<dbReference type="InterPro" id="IPR013342">
    <property type="entry name" value="Mandelate_racemase_C"/>
</dbReference>
<reference evidence="5 6" key="1">
    <citation type="submission" date="2015-09" db="EMBL/GenBank/DDBJ databases">
        <title>Draft Genome Sequence of the Strain BR 3267 (Bradyrhizobium yuanmingense) recommended as inoculant for cowpea in Brazil.</title>
        <authorList>
            <person name="Simoes-Araujo J.L."/>
            <person name="Zilli J.E."/>
        </authorList>
    </citation>
    <scope>NUCLEOTIDE SEQUENCE [LARGE SCALE GENOMIC DNA]</scope>
    <source>
        <strain evidence="5 6">BR3267</strain>
    </source>
</reference>
<dbReference type="InterPro" id="IPR036849">
    <property type="entry name" value="Enolase-like_C_sf"/>
</dbReference>
<evidence type="ECO:0000313" key="6">
    <source>
        <dbReference type="Proteomes" id="UP000051380"/>
    </source>
</evidence>
<evidence type="ECO:0000256" key="3">
    <source>
        <dbReference type="ARBA" id="ARBA00022842"/>
    </source>
</evidence>
<proteinExistence type="predicted"/>
<dbReference type="OrthoDB" id="9802699at2"/>
<name>A0A0R3BV90_9BRAD</name>
<keyword evidence="3" id="KW-0460">Magnesium</keyword>
<feature type="domain" description="Mandelate racemase/muconate lactonizing enzyme C-terminal" evidence="4">
    <location>
        <begin position="145"/>
        <end position="241"/>
    </location>
</feature>
<dbReference type="GO" id="GO:0016836">
    <property type="term" value="F:hydro-lyase activity"/>
    <property type="evidence" value="ECO:0007669"/>
    <property type="project" value="TreeGrafter"/>
</dbReference>
<dbReference type="PANTHER" id="PTHR13794:SF58">
    <property type="entry name" value="MITOCHONDRIAL ENOLASE SUPERFAMILY MEMBER 1"/>
    <property type="match status" value="1"/>
</dbReference>
<gene>
    <name evidence="5" type="ORF">AOQ72_02630</name>
</gene>
<dbReference type="SFLD" id="SFLDG00179">
    <property type="entry name" value="mandelate_racemase"/>
    <property type="match status" value="1"/>
</dbReference>
<sequence>MKITNVRTHVLQAALSEPLASARGWYDTRTAMLVEIETDQGVVGWGECYGPAGITAAVVESVAPWLIGGDPLRTEYLWQMIYARLRDHGQKGGVIEGLSGIDIALWDIKGKHFGVPVHQLLGGALRTHIVAYATGLHRRQAEDPVRYLAEEAARYVAEGFSAVKLKVGFGVEEDVVATRVVREAIGPTVSLMVDANHAFDSVAAIRLGRMIEKYDISWFEEPVPPEDLAGYCAVKAAISIPIAGGECEFTRFGFRNLFVSRALDIAQPDICAAGGLSECKKIADMAEVFGVRYTPHVWGTGIAIAASLHLLAVLPPHTRSSPISVAPLLEFDRTENPLRQAIITEPIEHTHGIVTVPNGSGLGIEIDRKALARFSRP</sequence>
<dbReference type="GO" id="GO:0016052">
    <property type="term" value="P:carbohydrate catabolic process"/>
    <property type="evidence" value="ECO:0007669"/>
    <property type="project" value="TreeGrafter"/>
</dbReference>
<dbReference type="SMART" id="SM00922">
    <property type="entry name" value="MR_MLE"/>
    <property type="match status" value="1"/>
</dbReference>
<dbReference type="SUPFAM" id="SSF54826">
    <property type="entry name" value="Enolase N-terminal domain-like"/>
    <property type="match status" value="1"/>
</dbReference>
<evidence type="ECO:0000313" key="5">
    <source>
        <dbReference type="EMBL" id="KRP86899.1"/>
    </source>
</evidence>
<organism evidence="5 6">
    <name type="scientific">Bradyrhizobium yuanmingense</name>
    <dbReference type="NCBI Taxonomy" id="108015"/>
    <lineage>
        <taxon>Bacteria</taxon>
        <taxon>Pseudomonadati</taxon>
        <taxon>Pseudomonadota</taxon>
        <taxon>Alphaproteobacteria</taxon>
        <taxon>Hyphomicrobiales</taxon>
        <taxon>Nitrobacteraceae</taxon>
        <taxon>Bradyrhizobium</taxon>
    </lineage>
</organism>
<dbReference type="InterPro" id="IPR029017">
    <property type="entry name" value="Enolase-like_N"/>
</dbReference>
<dbReference type="SUPFAM" id="SSF51604">
    <property type="entry name" value="Enolase C-terminal domain-like"/>
    <property type="match status" value="1"/>
</dbReference>
<dbReference type="Pfam" id="PF02746">
    <property type="entry name" value="MR_MLE_N"/>
    <property type="match status" value="1"/>
</dbReference>
<dbReference type="InterPro" id="IPR029065">
    <property type="entry name" value="Enolase_C-like"/>
</dbReference>
<accession>A0A0R3BV90</accession>
<evidence type="ECO:0000256" key="2">
    <source>
        <dbReference type="ARBA" id="ARBA00022723"/>
    </source>
</evidence>
<dbReference type="PANTHER" id="PTHR13794">
    <property type="entry name" value="ENOLASE SUPERFAMILY, MANDELATE RACEMASE"/>
    <property type="match status" value="1"/>
</dbReference>
<dbReference type="InterPro" id="IPR046945">
    <property type="entry name" value="RHMD-like"/>
</dbReference>
<comment type="caution">
    <text evidence="5">The sequence shown here is derived from an EMBL/GenBank/DDBJ whole genome shotgun (WGS) entry which is preliminary data.</text>
</comment>
<keyword evidence="2" id="KW-0479">Metal-binding</keyword>
<dbReference type="AlphaFoldDB" id="A0A0R3BV90"/>
<dbReference type="Gene3D" id="3.20.20.120">
    <property type="entry name" value="Enolase-like C-terminal domain"/>
    <property type="match status" value="1"/>
</dbReference>
<dbReference type="InterPro" id="IPR013341">
    <property type="entry name" value="Mandelate_racemase_N_dom"/>
</dbReference>
<dbReference type="EMBL" id="LJYF01000048">
    <property type="protein sequence ID" value="KRP86899.1"/>
    <property type="molecule type" value="Genomic_DNA"/>
</dbReference>
<evidence type="ECO:0000259" key="4">
    <source>
        <dbReference type="SMART" id="SM00922"/>
    </source>
</evidence>
<dbReference type="Gene3D" id="3.30.390.10">
    <property type="entry name" value="Enolase-like, N-terminal domain"/>
    <property type="match status" value="1"/>
</dbReference>
<comment type="cofactor">
    <cofactor evidence="1">
        <name>Mg(2+)</name>
        <dbReference type="ChEBI" id="CHEBI:18420"/>
    </cofactor>
</comment>
<dbReference type="SFLD" id="SFLDS00001">
    <property type="entry name" value="Enolase"/>
    <property type="match status" value="1"/>
</dbReference>
<evidence type="ECO:0000256" key="1">
    <source>
        <dbReference type="ARBA" id="ARBA00001946"/>
    </source>
</evidence>
<dbReference type="CDD" id="cd03316">
    <property type="entry name" value="MR_like"/>
    <property type="match status" value="1"/>
</dbReference>
<dbReference type="Pfam" id="PF13378">
    <property type="entry name" value="MR_MLE_C"/>
    <property type="match status" value="1"/>
</dbReference>
<dbReference type="GO" id="GO:0000287">
    <property type="term" value="F:magnesium ion binding"/>
    <property type="evidence" value="ECO:0007669"/>
    <property type="project" value="TreeGrafter"/>
</dbReference>
<protein>
    <submittedName>
        <fullName evidence="5">Mandelate racemase</fullName>
    </submittedName>
</protein>